<protein>
    <submittedName>
        <fullName evidence="1">DNA-binding protein</fullName>
    </submittedName>
</protein>
<proteinExistence type="predicted"/>
<comment type="caution">
    <text evidence="1">The sequence shown here is derived from an EMBL/GenBank/DDBJ whole genome shotgun (WGS) entry which is preliminary data.</text>
</comment>
<sequence length="79" mass="8429">MVRQRLTPAEIRTLPAVVDLVTAGRALGVGRTKSYELARAGRFPCPVLRVGRSYLVPTNGLLTLLGLNDTAGQPAPESE</sequence>
<keyword evidence="1" id="KW-0238">DNA-binding</keyword>
<dbReference type="EMBL" id="JAAGLI010001092">
    <property type="protein sequence ID" value="NEA28838.1"/>
    <property type="molecule type" value="Genomic_DNA"/>
</dbReference>
<name>A0A6L9QUR8_9ACTN</name>
<reference evidence="1 2" key="1">
    <citation type="submission" date="2020-01" db="EMBL/GenBank/DDBJ databases">
        <title>Insect and environment-associated Actinomycetes.</title>
        <authorList>
            <person name="Currrie C."/>
            <person name="Chevrette M."/>
            <person name="Carlson C."/>
            <person name="Stubbendieck R."/>
            <person name="Wendt-Pienkowski E."/>
        </authorList>
    </citation>
    <scope>NUCLEOTIDE SEQUENCE [LARGE SCALE GENOMIC DNA]</scope>
    <source>
        <strain evidence="1 2">SID10258</strain>
    </source>
</reference>
<evidence type="ECO:0000313" key="2">
    <source>
        <dbReference type="Proteomes" id="UP000475532"/>
    </source>
</evidence>
<dbReference type="GO" id="GO:0003677">
    <property type="term" value="F:DNA binding"/>
    <property type="evidence" value="ECO:0007669"/>
    <property type="project" value="UniProtKB-KW"/>
</dbReference>
<evidence type="ECO:0000313" key="1">
    <source>
        <dbReference type="EMBL" id="NEA28838.1"/>
    </source>
</evidence>
<dbReference type="AlphaFoldDB" id="A0A6L9QUR8"/>
<gene>
    <name evidence="1" type="ORF">G3I70_41020</name>
</gene>
<accession>A0A6L9QUR8</accession>
<organism evidence="1 2">
    <name type="scientific">Actinomadura bangladeshensis</name>
    <dbReference type="NCBI Taxonomy" id="453573"/>
    <lineage>
        <taxon>Bacteria</taxon>
        <taxon>Bacillati</taxon>
        <taxon>Actinomycetota</taxon>
        <taxon>Actinomycetes</taxon>
        <taxon>Streptosporangiales</taxon>
        <taxon>Thermomonosporaceae</taxon>
        <taxon>Actinomadura</taxon>
    </lineage>
</organism>
<dbReference type="Proteomes" id="UP000475532">
    <property type="component" value="Unassembled WGS sequence"/>
</dbReference>